<dbReference type="EMBL" id="PIPI01000003">
    <property type="protein sequence ID" value="RUO20303.1"/>
    <property type="molecule type" value="Genomic_DNA"/>
</dbReference>
<dbReference type="NCBIfam" id="NF008723">
    <property type="entry name" value="PRK11718.1"/>
    <property type="match status" value="1"/>
</dbReference>
<organism evidence="4 5">
    <name type="scientific">Aliidiomarina haloalkalitolerans</name>
    <dbReference type="NCBI Taxonomy" id="859059"/>
    <lineage>
        <taxon>Bacteria</taxon>
        <taxon>Pseudomonadati</taxon>
        <taxon>Pseudomonadota</taxon>
        <taxon>Gammaproteobacteria</taxon>
        <taxon>Alteromonadales</taxon>
        <taxon>Idiomarinaceae</taxon>
        <taxon>Aliidiomarina</taxon>
    </lineage>
</organism>
<comment type="caution">
    <text evidence="4">The sequence shown here is derived from an EMBL/GenBank/DDBJ whole genome shotgun (WGS) entry which is preliminary data.</text>
</comment>
<reference evidence="4 5" key="1">
    <citation type="journal article" date="2011" name="Front. Microbiol.">
        <title>Genomic signatures of strain selection and enhancement in Bacillus atrophaeus var. globigii, a historical biowarfare simulant.</title>
        <authorList>
            <person name="Gibbons H.S."/>
            <person name="Broomall S.M."/>
            <person name="McNew L.A."/>
            <person name="Daligault H."/>
            <person name="Chapman C."/>
            <person name="Bruce D."/>
            <person name="Karavis M."/>
            <person name="Krepps M."/>
            <person name="McGregor P.A."/>
            <person name="Hong C."/>
            <person name="Park K.H."/>
            <person name="Akmal A."/>
            <person name="Feldman A."/>
            <person name="Lin J.S."/>
            <person name="Chang W.E."/>
            <person name="Higgs B.W."/>
            <person name="Demirev P."/>
            <person name="Lindquist J."/>
            <person name="Liem A."/>
            <person name="Fochler E."/>
            <person name="Read T.D."/>
            <person name="Tapia R."/>
            <person name="Johnson S."/>
            <person name="Bishop-Lilly K.A."/>
            <person name="Detter C."/>
            <person name="Han C."/>
            <person name="Sozhamannan S."/>
            <person name="Rosenzweig C.N."/>
            <person name="Skowronski E.W."/>
        </authorList>
    </citation>
    <scope>NUCLEOTIDE SEQUENCE [LARGE SCALE GENOMIC DNA]</scope>
    <source>
        <strain evidence="4 5">AK5</strain>
    </source>
</reference>
<evidence type="ECO:0000256" key="3">
    <source>
        <dbReference type="RuleBase" id="RU004409"/>
    </source>
</evidence>
<comment type="similarity">
    <text evidence="3">Belongs to the Rsd/AlgQ family.</text>
</comment>
<evidence type="ECO:0000256" key="1">
    <source>
        <dbReference type="ARBA" id="ARBA00023015"/>
    </source>
</evidence>
<dbReference type="Proteomes" id="UP000288212">
    <property type="component" value="Unassembled WGS sequence"/>
</dbReference>
<dbReference type="PIRSF" id="PIRSF016548">
    <property type="entry name" value="Rsd_AlgQ"/>
    <property type="match status" value="1"/>
</dbReference>
<keyword evidence="5" id="KW-1185">Reference proteome</keyword>
<name>A0A432VUU7_9GAMM</name>
<proteinExistence type="inferred from homology"/>
<dbReference type="RefSeq" id="WP_126792419.1">
    <property type="nucleotide sequence ID" value="NZ_PIPI01000003.1"/>
</dbReference>
<dbReference type="Pfam" id="PF04353">
    <property type="entry name" value="Rsd_AlgQ"/>
    <property type="match status" value="1"/>
</dbReference>
<evidence type="ECO:0000313" key="4">
    <source>
        <dbReference type="EMBL" id="RUO20303.1"/>
    </source>
</evidence>
<keyword evidence="2 3" id="KW-0804">Transcription</keyword>
<dbReference type="InterPro" id="IPR007448">
    <property type="entry name" value="Sigma70_reg_Rsd_AlgQ"/>
</dbReference>
<dbReference type="Gene3D" id="1.20.120.1370">
    <property type="entry name" value="Regulator of RNA polymerase sigma(70) subunit, domain 4"/>
    <property type="match status" value="1"/>
</dbReference>
<accession>A0A432VUU7</accession>
<sequence>MLRRNKAAKEQWAGLHQALDRWLEERQELLVRYCQIASLPPYDKHWEQLPPAKEIRAFCEVLIDYVSAGHFELYDHILVEANAHNHSTEAFGQKIYPQIHTTTEVALDFHDTYAEVCDTDSLPSFTPDISKLGEALQTRLELEDQLIALLADQDVTERTAAGNEVIS</sequence>
<dbReference type="GO" id="GO:0006355">
    <property type="term" value="P:regulation of DNA-templated transcription"/>
    <property type="evidence" value="ECO:0007669"/>
    <property type="project" value="InterPro"/>
</dbReference>
<keyword evidence="1 3" id="KW-0805">Transcription regulation</keyword>
<dbReference type="OrthoDB" id="5567237at2"/>
<protein>
    <submittedName>
        <fullName evidence="4">Sigma D regulator</fullName>
    </submittedName>
</protein>
<evidence type="ECO:0000313" key="5">
    <source>
        <dbReference type="Proteomes" id="UP000288212"/>
    </source>
</evidence>
<dbReference type="AlphaFoldDB" id="A0A432VUU7"/>
<dbReference type="InterPro" id="IPR038309">
    <property type="entry name" value="Rsd/AlgQ_sf"/>
</dbReference>
<evidence type="ECO:0000256" key="2">
    <source>
        <dbReference type="ARBA" id="ARBA00023163"/>
    </source>
</evidence>
<gene>
    <name evidence="4" type="ORF">CWE06_06690</name>
</gene>